<sequence>MFPDTDQDKFPTASRPSPHPAGSSKFAKLQRTACLMMESGCAQGHPPTINNRFSINVIYYTTSTTTRGNIFMQAVDPMLSLLVQFLFSIINWIARTTEEQTKGYDIGNDWQLLQRPKRQRVYCSIPRECIAHLRAVESANLLN</sequence>
<feature type="region of interest" description="Disordered" evidence="1">
    <location>
        <begin position="1"/>
        <end position="24"/>
    </location>
</feature>
<dbReference type="EMBL" id="FUEG01000014">
    <property type="protein sequence ID" value="SJL11416.1"/>
    <property type="molecule type" value="Genomic_DNA"/>
</dbReference>
<gene>
    <name evidence="2" type="ORF">ARMOST_14819</name>
</gene>
<evidence type="ECO:0000256" key="1">
    <source>
        <dbReference type="SAM" id="MobiDB-lite"/>
    </source>
</evidence>
<dbReference type="OrthoDB" id="10533802at2759"/>
<protein>
    <submittedName>
        <fullName evidence="2">Uncharacterized protein</fullName>
    </submittedName>
</protein>
<evidence type="ECO:0000313" key="2">
    <source>
        <dbReference type="EMBL" id="SJL11416.1"/>
    </source>
</evidence>
<reference evidence="3" key="1">
    <citation type="journal article" date="2017" name="Nat. Ecol. Evol.">
        <title>Genome expansion and lineage-specific genetic innovations in the forest pathogenic fungi Armillaria.</title>
        <authorList>
            <person name="Sipos G."/>
            <person name="Prasanna A.N."/>
            <person name="Walter M.C."/>
            <person name="O'Connor E."/>
            <person name="Balint B."/>
            <person name="Krizsan K."/>
            <person name="Kiss B."/>
            <person name="Hess J."/>
            <person name="Varga T."/>
            <person name="Slot J."/>
            <person name="Riley R."/>
            <person name="Boka B."/>
            <person name="Rigling D."/>
            <person name="Barry K."/>
            <person name="Lee J."/>
            <person name="Mihaltcheva S."/>
            <person name="LaButti K."/>
            <person name="Lipzen A."/>
            <person name="Waldron R."/>
            <person name="Moloney N.M."/>
            <person name="Sperisen C."/>
            <person name="Kredics L."/>
            <person name="Vagvoelgyi C."/>
            <person name="Patrignani A."/>
            <person name="Fitzpatrick D."/>
            <person name="Nagy I."/>
            <person name="Doyle S."/>
            <person name="Anderson J.B."/>
            <person name="Grigoriev I.V."/>
            <person name="Gueldener U."/>
            <person name="Muensterkoetter M."/>
            <person name="Nagy L.G."/>
        </authorList>
    </citation>
    <scope>NUCLEOTIDE SEQUENCE [LARGE SCALE GENOMIC DNA]</scope>
    <source>
        <strain evidence="3">C18/9</strain>
    </source>
</reference>
<dbReference type="AlphaFoldDB" id="A0A284RRM3"/>
<organism evidence="2 3">
    <name type="scientific">Armillaria ostoyae</name>
    <name type="common">Armillaria root rot fungus</name>
    <dbReference type="NCBI Taxonomy" id="47428"/>
    <lineage>
        <taxon>Eukaryota</taxon>
        <taxon>Fungi</taxon>
        <taxon>Dikarya</taxon>
        <taxon>Basidiomycota</taxon>
        <taxon>Agaricomycotina</taxon>
        <taxon>Agaricomycetes</taxon>
        <taxon>Agaricomycetidae</taxon>
        <taxon>Agaricales</taxon>
        <taxon>Marasmiineae</taxon>
        <taxon>Physalacriaceae</taxon>
        <taxon>Armillaria</taxon>
    </lineage>
</organism>
<proteinExistence type="predicted"/>
<evidence type="ECO:0000313" key="3">
    <source>
        <dbReference type="Proteomes" id="UP000219338"/>
    </source>
</evidence>
<keyword evidence="3" id="KW-1185">Reference proteome</keyword>
<accession>A0A284RRM3</accession>
<dbReference type="Proteomes" id="UP000219338">
    <property type="component" value="Unassembled WGS sequence"/>
</dbReference>
<name>A0A284RRM3_ARMOS</name>